<comment type="catalytic activity">
    <reaction evidence="7">
        <text>D-galactose(in) = D-galactose(out)</text>
        <dbReference type="Rhea" id="RHEA:34915"/>
        <dbReference type="ChEBI" id="CHEBI:4139"/>
    </reaction>
    <physiologicalReaction direction="right-to-left" evidence="7">
        <dbReference type="Rhea" id="RHEA:34917"/>
    </physiologicalReaction>
</comment>
<dbReference type="InterPro" id="IPR003663">
    <property type="entry name" value="Sugar/inositol_transpt"/>
</dbReference>
<feature type="transmembrane region" description="Helical" evidence="15">
    <location>
        <begin position="242"/>
        <end position="262"/>
    </location>
</feature>
<evidence type="ECO:0000256" key="8">
    <source>
        <dbReference type="ARBA" id="ARBA00044648"/>
    </source>
</evidence>
<keyword evidence="18" id="KW-1185">Reference proteome</keyword>
<feature type="transmembrane region" description="Helical" evidence="15">
    <location>
        <begin position="158"/>
        <end position="179"/>
    </location>
</feature>
<comment type="catalytic activity">
    <reaction evidence="10">
        <text>D-mannose(out) = D-mannose(in)</text>
        <dbReference type="Rhea" id="RHEA:78391"/>
        <dbReference type="ChEBI" id="CHEBI:4208"/>
    </reaction>
    <physiologicalReaction direction="left-to-right" evidence="10">
        <dbReference type="Rhea" id="RHEA:78392"/>
    </physiologicalReaction>
</comment>
<dbReference type="OMA" id="RRTFTGC"/>
<comment type="catalytic activity">
    <reaction evidence="8">
        <text>D-glucose(out) = D-glucose(in)</text>
        <dbReference type="Rhea" id="RHEA:60376"/>
        <dbReference type="ChEBI" id="CHEBI:4167"/>
    </reaction>
    <physiologicalReaction direction="left-to-right" evidence="8">
        <dbReference type="Rhea" id="RHEA:60377"/>
    </physiologicalReaction>
</comment>
<protein>
    <recommendedName>
        <fullName evidence="13">Hexose transporter 1</fullName>
    </recommendedName>
</protein>
<reference evidence="17 18" key="1">
    <citation type="submission" date="2012-04" db="EMBL/GenBank/DDBJ databases">
        <title>The Genome Sequence of Saprolegnia declina VS20.</title>
        <authorList>
            <consortium name="The Broad Institute Genome Sequencing Platform"/>
            <person name="Russ C."/>
            <person name="Nusbaum C."/>
            <person name="Tyler B."/>
            <person name="van West P."/>
            <person name="Dieguez-Uribeondo J."/>
            <person name="de Bruijn I."/>
            <person name="Tripathy S."/>
            <person name="Jiang R."/>
            <person name="Young S.K."/>
            <person name="Zeng Q."/>
            <person name="Gargeya S."/>
            <person name="Fitzgerald M."/>
            <person name="Haas B."/>
            <person name="Abouelleil A."/>
            <person name="Alvarado L."/>
            <person name="Arachchi H.M."/>
            <person name="Berlin A."/>
            <person name="Chapman S.B."/>
            <person name="Goldberg J."/>
            <person name="Griggs A."/>
            <person name="Gujja S."/>
            <person name="Hansen M."/>
            <person name="Howarth C."/>
            <person name="Imamovic A."/>
            <person name="Larimer J."/>
            <person name="McCowen C."/>
            <person name="Montmayeur A."/>
            <person name="Murphy C."/>
            <person name="Neiman D."/>
            <person name="Pearson M."/>
            <person name="Priest M."/>
            <person name="Roberts A."/>
            <person name="Saif S."/>
            <person name="Shea T."/>
            <person name="Sisk P."/>
            <person name="Sykes S."/>
            <person name="Wortman J."/>
            <person name="Nusbaum C."/>
            <person name="Birren B."/>
        </authorList>
    </citation>
    <scope>NUCLEOTIDE SEQUENCE [LARGE SCALE GENOMIC DNA]</scope>
    <source>
        <strain evidence="17 18">VS20</strain>
    </source>
</reference>
<dbReference type="AlphaFoldDB" id="T0Q5H1"/>
<organism evidence="17 18">
    <name type="scientific">Saprolegnia diclina (strain VS20)</name>
    <dbReference type="NCBI Taxonomy" id="1156394"/>
    <lineage>
        <taxon>Eukaryota</taxon>
        <taxon>Sar</taxon>
        <taxon>Stramenopiles</taxon>
        <taxon>Oomycota</taxon>
        <taxon>Saprolegniomycetes</taxon>
        <taxon>Saprolegniales</taxon>
        <taxon>Saprolegniaceae</taxon>
        <taxon>Saprolegnia</taxon>
    </lineage>
</organism>
<accession>T0Q5H1</accession>
<feature type="transmembrane region" description="Helical" evidence="15">
    <location>
        <begin position="392"/>
        <end position="414"/>
    </location>
</feature>
<evidence type="ECO:0000256" key="4">
    <source>
        <dbReference type="ARBA" id="ARBA00022692"/>
    </source>
</evidence>
<evidence type="ECO:0000256" key="2">
    <source>
        <dbReference type="ARBA" id="ARBA00011738"/>
    </source>
</evidence>
<dbReference type="RefSeq" id="XP_008613222.1">
    <property type="nucleotide sequence ID" value="XM_008615000.1"/>
</dbReference>
<dbReference type="PROSITE" id="PS00217">
    <property type="entry name" value="SUGAR_TRANSPORT_2"/>
    <property type="match status" value="1"/>
</dbReference>
<name>T0Q5H1_SAPDV</name>
<feature type="transmembrane region" description="Helical" evidence="15">
    <location>
        <begin position="126"/>
        <end position="146"/>
    </location>
</feature>
<dbReference type="GeneID" id="19949814"/>
<feature type="transmembrane region" description="Helical" evidence="15">
    <location>
        <begin position="449"/>
        <end position="473"/>
    </location>
</feature>
<feature type="region of interest" description="Disordered" evidence="14">
    <location>
        <begin position="29"/>
        <end position="54"/>
    </location>
</feature>
<dbReference type="Proteomes" id="UP000030762">
    <property type="component" value="Unassembled WGS sequence"/>
</dbReference>
<dbReference type="VEuPathDB" id="FungiDB:SDRG_09087"/>
<evidence type="ECO:0000256" key="14">
    <source>
        <dbReference type="SAM" id="MobiDB-lite"/>
    </source>
</evidence>
<comment type="catalytic activity">
    <reaction evidence="9">
        <text>D-xylose(out) = D-xylose(in)</text>
        <dbReference type="Rhea" id="RHEA:78427"/>
        <dbReference type="ChEBI" id="CHEBI:53455"/>
    </reaction>
    <physiologicalReaction direction="left-to-right" evidence="9">
        <dbReference type="Rhea" id="RHEA:78428"/>
    </physiologicalReaction>
</comment>
<dbReference type="InterPro" id="IPR036259">
    <property type="entry name" value="MFS_trans_sf"/>
</dbReference>
<evidence type="ECO:0000256" key="13">
    <source>
        <dbReference type="ARBA" id="ARBA00044780"/>
    </source>
</evidence>
<feature type="transmembrane region" description="Helical" evidence="15">
    <location>
        <begin position="328"/>
        <end position="351"/>
    </location>
</feature>
<evidence type="ECO:0000256" key="1">
    <source>
        <dbReference type="ARBA" id="ARBA00004141"/>
    </source>
</evidence>
<dbReference type="eggNOG" id="KOG0569">
    <property type="taxonomic scope" value="Eukaryota"/>
</dbReference>
<dbReference type="Gene3D" id="1.20.1250.20">
    <property type="entry name" value="MFS general substrate transporter like domains"/>
    <property type="match status" value="1"/>
</dbReference>
<dbReference type="SUPFAM" id="SSF103473">
    <property type="entry name" value="MFS general substrate transporter"/>
    <property type="match status" value="1"/>
</dbReference>
<dbReference type="PRINTS" id="PR00171">
    <property type="entry name" value="SUGRTRNSPORT"/>
</dbReference>
<feature type="transmembrane region" description="Helical" evidence="15">
    <location>
        <begin position="74"/>
        <end position="93"/>
    </location>
</feature>
<dbReference type="InParanoid" id="T0Q5H1"/>
<feature type="domain" description="Major facilitator superfamily (MFS) profile" evidence="16">
    <location>
        <begin position="74"/>
        <end position="509"/>
    </location>
</feature>
<dbReference type="InterPro" id="IPR045263">
    <property type="entry name" value="GLUT"/>
</dbReference>
<evidence type="ECO:0000256" key="6">
    <source>
        <dbReference type="ARBA" id="ARBA00023136"/>
    </source>
</evidence>
<evidence type="ECO:0000256" key="5">
    <source>
        <dbReference type="ARBA" id="ARBA00022989"/>
    </source>
</evidence>
<dbReference type="OrthoDB" id="94354at2759"/>
<evidence type="ECO:0000256" key="12">
    <source>
        <dbReference type="ARBA" id="ARBA00044710"/>
    </source>
</evidence>
<dbReference type="PROSITE" id="PS50850">
    <property type="entry name" value="MFS"/>
    <property type="match status" value="1"/>
</dbReference>
<keyword evidence="3" id="KW-0813">Transport</keyword>
<keyword evidence="5 15" id="KW-1133">Transmembrane helix</keyword>
<keyword evidence="6 15" id="KW-0472">Membrane</keyword>
<comment type="subcellular location">
    <subcellularLocation>
        <location evidence="1">Membrane</location>
        <topology evidence="1">Multi-pass membrane protein</topology>
    </subcellularLocation>
</comment>
<evidence type="ECO:0000256" key="10">
    <source>
        <dbReference type="ARBA" id="ARBA00044662"/>
    </source>
</evidence>
<dbReference type="PANTHER" id="PTHR23503">
    <property type="entry name" value="SOLUTE CARRIER FAMILY 2"/>
    <property type="match status" value="1"/>
</dbReference>
<evidence type="ECO:0000313" key="18">
    <source>
        <dbReference type="Proteomes" id="UP000030762"/>
    </source>
</evidence>
<evidence type="ECO:0000256" key="9">
    <source>
        <dbReference type="ARBA" id="ARBA00044656"/>
    </source>
</evidence>
<dbReference type="InterPro" id="IPR020846">
    <property type="entry name" value="MFS_dom"/>
</dbReference>
<evidence type="ECO:0000256" key="15">
    <source>
        <dbReference type="SAM" id="Phobius"/>
    </source>
</evidence>
<dbReference type="GO" id="GO:0016020">
    <property type="term" value="C:membrane"/>
    <property type="evidence" value="ECO:0007669"/>
    <property type="project" value="UniProtKB-SubCell"/>
</dbReference>
<sequence>MAGTPQLPPTTTFGGVSTPKPDVFVAIPPSSPTMYDMKRATSRSTNRSSSRRHLSRLESMIPEEQFKALQPTRALYVTITVALMGTFQLGWILTQLNYKPFNSKCGKSPIPADNCIMFPGHSGTEWTMAVTSWTIGAAIGTIGSSFPADKYGRQRTLYLNAIVMIIGAGLQSVATGIYLFAFGRLVSGIAAGAAVNVANVLVSEISPMEMRGLFATGLQVAIAFGSLAVTTCHYFIGYSYGWRLLVGFPIALGGLQIFLLPFTAKSPVWLISVGKPELALAELNRLYLPCDTEAILHAIQASHDEMVEETVGINPWQSLFSKRYHLQLTIAIVLCVAKQLCGINAVMYYSSSIFASAGVNDPRIGNTIINVVRTIGMVFAAKVMDKFHRRTLLLFGMGVMAAAATCISISLIYASPILSVLATATYVGAYCFSIGSMAWMVTAEIFPDFLHASAGGIGTMFTFSGDFLVGISYPTLSKPDVLSDYAFLIFLGFLVVFIVFTYFVVPETAQRTFDEIQAEFDRVSPPSPKPVTEVDPFDSFK</sequence>
<dbReference type="STRING" id="1156394.T0Q5H1"/>
<comment type="catalytic activity">
    <reaction evidence="11">
        <text>D-glucosamine(out) = D-glucosamine(in)</text>
        <dbReference type="Rhea" id="RHEA:78423"/>
        <dbReference type="ChEBI" id="CHEBI:58723"/>
    </reaction>
    <physiologicalReaction direction="left-to-right" evidence="11">
        <dbReference type="Rhea" id="RHEA:78424"/>
    </physiologicalReaction>
</comment>
<dbReference type="GO" id="GO:0015149">
    <property type="term" value="F:hexose transmembrane transporter activity"/>
    <property type="evidence" value="ECO:0007669"/>
    <property type="project" value="TreeGrafter"/>
</dbReference>
<dbReference type="InterPro" id="IPR005829">
    <property type="entry name" value="Sugar_transporter_CS"/>
</dbReference>
<feature type="transmembrane region" description="Helical" evidence="15">
    <location>
        <begin position="214"/>
        <end position="236"/>
    </location>
</feature>
<evidence type="ECO:0000313" key="17">
    <source>
        <dbReference type="EMBL" id="EQC33099.1"/>
    </source>
</evidence>
<feature type="transmembrane region" description="Helical" evidence="15">
    <location>
        <begin position="485"/>
        <end position="505"/>
    </location>
</feature>
<proteinExistence type="predicted"/>
<evidence type="ECO:0000256" key="3">
    <source>
        <dbReference type="ARBA" id="ARBA00022448"/>
    </source>
</evidence>
<evidence type="ECO:0000256" key="11">
    <source>
        <dbReference type="ARBA" id="ARBA00044668"/>
    </source>
</evidence>
<keyword evidence="4 15" id="KW-0812">Transmembrane</keyword>
<evidence type="ECO:0000259" key="16">
    <source>
        <dbReference type="PROSITE" id="PS50850"/>
    </source>
</evidence>
<dbReference type="Pfam" id="PF00083">
    <property type="entry name" value="Sugar_tr"/>
    <property type="match status" value="1"/>
</dbReference>
<comment type="catalytic activity">
    <reaction evidence="12">
        <text>D-fructose(out) = D-fructose(in)</text>
        <dbReference type="Rhea" id="RHEA:60372"/>
        <dbReference type="ChEBI" id="CHEBI:37721"/>
    </reaction>
    <physiologicalReaction direction="left-to-right" evidence="12">
        <dbReference type="Rhea" id="RHEA:60373"/>
    </physiologicalReaction>
</comment>
<feature type="transmembrane region" description="Helical" evidence="15">
    <location>
        <begin position="420"/>
        <end position="442"/>
    </location>
</feature>
<dbReference type="InterPro" id="IPR005828">
    <property type="entry name" value="MFS_sugar_transport-like"/>
</dbReference>
<dbReference type="EMBL" id="JH767160">
    <property type="protein sequence ID" value="EQC33099.1"/>
    <property type="molecule type" value="Genomic_DNA"/>
</dbReference>
<feature type="region of interest" description="Disordered" evidence="14">
    <location>
        <begin position="522"/>
        <end position="541"/>
    </location>
</feature>
<gene>
    <name evidence="17" type="ORF">SDRG_09087</name>
</gene>
<dbReference type="PANTHER" id="PTHR23503:SF8">
    <property type="entry name" value="FACILITATED GLUCOSE TRANSPORTER PROTEIN 1"/>
    <property type="match status" value="1"/>
</dbReference>
<evidence type="ECO:0000256" key="7">
    <source>
        <dbReference type="ARBA" id="ARBA00044637"/>
    </source>
</evidence>
<comment type="subunit">
    <text evidence="2">Homodimer.</text>
</comment>